<dbReference type="RefSeq" id="WP_083154440.1">
    <property type="nucleotide sequence ID" value="NZ_AP022560.1"/>
</dbReference>
<accession>A0AAD1HHH3</accession>
<proteinExistence type="predicted"/>
<dbReference type="KEGG" id="mmor:MMOR_51140"/>
<organism evidence="1 2">
    <name type="scientific">Mycolicibacterium moriokaense</name>
    <dbReference type="NCBI Taxonomy" id="39691"/>
    <lineage>
        <taxon>Bacteria</taxon>
        <taxon>Bacillati</taxon>
        <taxon>Actinomycetota</taxon>
        <taxon>Actinomycetes</taxon>
        <taxon>Mycobacteriales</taxon>
        <taxon>Mycobacteriaceae</taxon>
        <taxon>Mycolicibacterium</taxon>
    </lineage>
</organism>
<dbReference type="EMBL" id="AP022560">
    <property type="protein sequence ID" value="BBX04178.1"/>
    <property type="molecule type" value="Genomic_DNA"/>
</dbReference>
<name>A0AAD1HHH3_9MYCO</name>
<dbReference type="AlphaFoldDB" id="A0AAD1HHH3"/>
<keyword evidence="2" id="KW-1185">Reference proteome</keyword>
<gene>
    <name evidence="1" type="ORF">MMOR_51140</name>
</gene>
<protein>
    <submittedName>
        <fullName evidence="1">Uncharacterized protein</fullName>
    </submittedName>
</protein>
<dbReference type="Proteomes" id="UP000466681">
    <property type="component" value="Chromosome"/>
</dbReference>
<evidence type="ECO:0000313" key="1">
    <source>
        <dbReference type="EMBL" id="BBX04178.1"/>
    </source>
</evidence>
<sequence>MTSLTRPLRDIRDVASCDIPYWLPPGGTDNGVWADTWELLADIEFADVTTVLDLLAAADIGGYAAIPGGRRARARGPVPYTLWIDAAQYGAAEEVLIRFMQNRDARLAF</sequence>
<evidence type="ECO:0000313" key="2">
    <source>
        <dbReference type="Proteomes" id="UP000466681"/>
    </source>
</evidence>
<reference evidence="1 2" key="1">
    <citation type="journal article" date="2019" name="Emerg. Microbes Infect.">
        <title>Comprehensive subspecies identification of 175 nontuberculous mycobacteria species based on 7547 genomic profiles.</title>
        <authorList>
            <person name="Matsumoto Y."/>
            <person name="Kinjo T."/>
            <person name="Motooka D."/>
            <person name="Nabeya D."/>
            <person name="Jung N."/>
            <person name="Uechi K."/>
            <person name="Horii T."/>
            <person name="Iida T."/>
            <person name="Fujita J."/>
            <person name="Nakamura S."/>
        </authorList>
    </citation>
    <scope>NUCLEOTIDE SEQUENCE [LARGE SCALE GENOMIC DNA]</scope>
    <source>
        <strain evidence="1 2">JCM 6375</strain>
    </source>
</reference>